<dbReference type="InterPro" id="IPR011657">
    <property type="entry name" value="CNT_C_dom"/>
</dbReference>
<dbReference type="EMBL" id="MVBO01000010">
    <property type="protein sequence ID" value="OZJ05729.1"/>
    <property type="molecule type" value="Genomic_DNA"/>
</dbReference>
<dbReference type="Proteomes" id="UP000242875">
    <property type="component" value="Unassembled WGS sequence"/>
</dbReference>
<evidence type="ECO:0000259" key="2">
    <source>
        <dbReference type="Pfam" id="PF07662"/>
    </source>
</evidence>
<sequence length="149" mass="15599">MTSGFATISGSVLFGYNHMGVNPQSLLTAAVMSIPCSLALSKVRVPDEEESGTKGKVVGSHRSEDGNVLAAAGNGASIGLAVACFMFAFILVIISLIETIDSMLPWYGGFYGLESLMVAEILGCVMMLVAVFIGIPSNGSRAYRLATRN</sequence>
<evidence type="ECO:0000313" key="4">
    <source>
        <dbReference type="Proteomes" id="UP000242875"/>
    </source>
</evidence>
<dbReference type="InterPro" id="IPR008276">
    <property type="entry name" value="C_nuclsd_transpt"/>
</dbReference>
<accession>A0A261Y534</accession>
<organism evidence="3 4">
    <name type="scientific">Bifiguratus adelaidae</name>
    <dbReference type="NCBI Taxonomy" id="1938954"/>
    <lineage>
        <taxon>Eukaryota</taxon>
        <taxon>Fungi</taxon>
        <taxon>Fungi incertae sedis</taxon>
        <taxon>Mucoromycota</taxon>
        <taxon>Mucoromycotina</taxon>
        <taxon>Endogonomycetes</taxon>
        <taxon>Endogonales</taxon>
        <taxon>Endogonales incertae sedis</taxon>
        <taxon>Bifiguratus</taxon>
    </lineage>
</organism>
<feature type="domain" description="Concentrative nucleoside transporter C-terminal" evidence="2">
    <location>
        <begin position="26"/>
        <end position="138"/>
    </location>
</feature>
<dbReference type="PANTHER" id="PTHR10590">
    <property type="entry name" value="SODIUM/NUCLEOSIDE COTRANSPORTER"/>
    <property type="match status" value="1"/>
</dbReference>
<dbReference type="OrthoDB" id="6075923at2759"/>
<keyword evidence="1" id="KW-0472">Membrane</keyword>
<keyword evidence="4" id="KW-1185">Reference proteome</keyword>
<dbReference type="GO" id="GO:0005886">
    <property type="term" value="C:plasma membrane"/>
    <property type="evidence" value="ECO:0007669"/>
    <property type="project" value="TreeGrafter"/>
</dbReference>
<dbReference type="Pfam" id="PF07662">
    <property type="entry name" value="Nucleos_tra2_C"/>
    <property type="match status" value="1"/>
</dbReference>
<dbReference type="AlphaFoldDB" id="A0A261Y534"/>
<protein>
    <recommendedName>
        <fullName evidence="2">Concentrative nucleoside transporter C-terminal domain-containing protein</fullName>
    </recommendedName>
</protein>
<evidence type="ECO:0000313" key="3">
    <source>
        <dbReference type="EMBL" id="OZJ05729.1"/>
    </source>
</evidence>
<feature type="transmembrane region" description="Helical" evidence="1">
    <location>
        <begin position="78"/>
        <end position="97"/>
    </location>
</feature>
<dbReference type="GO" id="GO:0015293">
    <property type="term" value="F:symporter activity"/>
    <property type="evidence" value="ECO:0007669"/>
    <property type="project" value="TreeGrafter"/>
</dbReference>
<keyword evidence="1" id="KW-1133">Transmembrane helix</keyword>
<gene>
    <name evidence="3" type="ORF">BZG36_01334</name>
</gene>
<proteinExistence type="predicted"/>
<feature type="transmembrane region" description="Helical" evidence="1">
    <location>
        <begin position="117"/>
        <end position="135"/>
    </location>
</feature>
<evidence type="ECO:0000256" key="1">
    <source>
        <dbReference type="SAM" id="Phobius"/>
    </source>
</evidence>
<reference evidence="3 4" key="1">
    <citation type="journal article" date="2017" name="Mycologia">
        <title>Bifiguratus adelaidae, gen. et sp. nov., a new member of Mucoromycotina in endophytic and soil-dwelling habitats.</title>
        <authorList>
            <person name="Torres-Cruz T.J."/>
            <person name="Billingsley Tobias T.L."/>
            <person name="Almatruk M."/>
            <person name="Hesse C."/>
            <person name="Kuske C.R."/>
            <person name="Desiro A."/>
            <person name="Benucci G.M."/>
            <person name="Bonito G."/>
            <person name="Stajich J.E."/>
            <person name="Dunlap C."/>
            <person name="Arnold A.E."/>
            <person name="Porras-Alfaro A."/>
        </authorList>
    </citation>
    <scope>NUCLEOTIDE SEQUENCE [LARGE SCALE GENOMIC DNA]</scope>
    <source>
        <strain evidence="3 4">AZ0501</strain>
    </source>
</reference>
<comment type="caution">
    <text evidence="3">The sequence shown here is derived from an EMBL/GenBank/DDBJ whole genome shotgun (WGS) entry which is preliminary data.</text>
</comment>
<dbReference type="PANTHER" id="PTHR10590:SF4">
    <property type="entry name" value="SOLUTE CARRIER FAMILY 28 MEMBER 3"/>
    <property type="match status" value="1"/>
</dbReference>
<dbReference type="GO" id="GO:0005337">
    <property type="term" value="F:nucleoside transmembrane transporter activity"/>
    <property type="evidence" value="ECO:0007669"/>
    <property type="project" value="InterPro"/>
</dbReference>
<name>A0A261Y534_9FUNG</name>
<keyword evidence="1" id="KW-0812">Transmembrane</keyword>